<dbReference type="Proteomes" id="UP000886700">
    <property type="component" value="Unplaced"/>
</dbReference>
<dbReference type="GeneID" id="106022741"/>
<dbReference type="InterPro" id="IPR006849">
    <property type="entry name" value="Elp1"/>
</dbReference>
<keyword evidence="13" id="KW-1185">Reference proteome</keyword>
<feature type="domain" description="ELP1 three-helical bundle" evidence="12">
    <location>
        <begin position="1104"/>
        <end position="1269"/>
    </location>
</feature>
<comment type="subcellular location">
    <subcellularLocation>
        <location evidence="6">Cytoplasm</location>
    </subcellularLocation>
    <subcellularLocation>
        <location evidence="6">Nucleus</location>
    </subcellularLocation>
</comment>
<dbReference type="RefSeq" id="XP_040594071.1">
    <property type="nucleotide sequence ID" value="XM_040738137.1"/>
</dbReference>
<feature type="domain" description="ELP1 alpha-solenoid" evidence="11">
    <location>
        <begin position="723"/>
        <end position="925"/>
    </location>
</feature>
<evidence type="ECO:0000313" key="14">
    <source>
        <dbReference type="RefSeq" id="XP_040594071.1"/>
    </source>
</evidence>
<sequence>MRNLKLLRTLEFREIQAPGKPHCFSLRTERGTVLIGSECGLIEADPEKREVKAEISLVAEGFLPEDGSGRIVGIQGLLDQESVCVATASGDVILCNLSTHQLECVGSVASGISVMSWSPDQELVLLATGQETLIMMTRDFEVITEKPIHQDDFGEGKFVTVGWGSKETQFHGSEGRQAAFPVQMHESALPWDDHRPQITWRGDGQFFAVSVVCPQTGARKIRVWNREFALHSTSEPVPGLGPALAWKPSGSLIASTQDKPNQQDIVFLEKNGLLHGQFTLPFFKDEIKVNDLLWNADSTVLAVWLEDLPREDGTSPLKSYVQLWTMGNYHWYLKQSLPFSTSGKNQIVSLLWDPVTPYRLHILCQGWRYLCCDWHWTTDRSSGNSASDLANVAVIDGKRVLITVFRQTVIPPPMCTYRLLFPHPVNQVVFSAQLEKSNDLAVLDASNQISVYKCGDKPDMDSTVKLGAVGGNGFKVPLRTPHLEKRYTVQLGNTEDEGVNPLPLSFFSWVEEDAFLAVSHSHSSLQSVIHHLTMVPSEMAEEQGHLDVSSSVTVDGVIIGLCYNSKTKSVVVQLADGQVLKCLWESPPLAVEPWKNSEGVPVRFAQPCTQMEVAMIGEQECVLGLTDRCRFFINDTEVASNITSFAVCDDFLLLTTHSHTCQCVSLRDASLKTLQAGVSGSQEAKGENVRKVERGSRIVIVVPQDTKLILQMPRGNLEVVHHRTLVLAQIRKWLDKLMFKEAFQCMRKLRINLNLIHDHNPKVFLENVETFIKQIDSVNHFNLFFSELKEEDVTKTMYPSPVSKSVQVSRDPDRRKVDHICDSMRIAMENINPHKYCLSILTSHVKKTTPELEIVLQKVHQLPGNVPSGADAVSAEEALKYLLLLVDVNELYDLSLGTYDFDLVLMVAEKSQKDPKEYLPFLNTLKKMEPNYQRFTIDKYLKRYEKALGHLSKCGPEHFAECLHFIKDKNLYKEALKLYQPSSQQYRIVSIAYGEHLMRERLYEPAGLVFARCGARERALSAFVACGSWQQALCVAAQLHLTKDKIAGLARTLAGKLVEQRKHSEAATVLEQYAQDHEEAVVQLLEGAAWEEALRLVYKYNRLDIIETSVKPSILEAQKNYMAFLDSQTATFIRHKNRLLVVRELRNRAPQIHVDSEVVRGPESDLFSESGSELSSRHSHSSSRITARSSKNRRKAERKRHSLKEGSPLEHLALLEALSEVVQSIDKLKDEVQAILKVLFLFAFEEQGKELQATFENTLKLMERAVPEIWTLAGQQGSVPSILGPNSTVNSITSSYQQPPPPPAPAVDAGVYVPPRIDQRSPWKLSLLD</sequence>
<feature type="domain" description="ELP1 first N-terminal beta-propeller" evidence="8">
    <location>
        <begin position="1"/>
        <end position="354"/>
    </location>
</feature>
<comment type="pathway">
    <text evidence="1">tRNA modification; 5-methoxycarbonylmethyl-2-thiouridine-tRNA biosynthesis.</text>
</comment>
<evidence type="ECO:0000256" key="5">
    <source>
        <dbReference type="ARBA" id="ARBA00029535"/>
    </source>
</evidence>
<keyword evidence="4" id="KW-0819">tRNA processing</keyword>
<dbReference type="InterPro" id="IPR056164">
    <property type="entry name" value="Beta-prop_ELP1_1st"/>
</dbReference>
<feature type="domain" description="ELP1 N-terminal second beta-propeller" evidence="9">
    <location>
        <begin position="394"/>
        <end position="699"/>
    </location>
</feature>
<feature type="compositionally biased region" description="Low complexity" evidence="7">
    <location>
        <begin position="1164"/>
        <end position="1174"/>
    </location>
</feature>
<organism evidence="13 14">
    <name type="scientific">Mesocricetus auratus</name>
    <name type="common">Golden hamster</name>
    <dbReference type="NCBI Taxonomy" id="10036"/>
    <lineage>
        <taxon>Eukaryota</taxon>
        <taxon>Metazoa</taxon>
        <taxon>Chordata</taxon>
        <taxon>Craniata</taxon>
        <taxon>Vertebrata</taxon>
        <taxon>Euteleostomi</taxon>
        <taxon>Mammalia</taxon>
        <taxon>Eutheria</taxon>
        <taxon>Euarchontoglires</taxon>
        <taxon>Glires</taxon>
        <taxon>Rodentia</taxon>
        <taxon>Myomorpha</taxon>
        <taxon>Muroidea</taxon>
        <taxon>Cricetidae</taxon>
        <taxon>Cricetinae</taxon>
        <taxon>Mesocricetus</taxon>
    </lineage>
</organism>
<evidence type="ECO:0000256" key="4">
    <source>
        <dbReference type="ARBA" id="ARBA00022694"/>
    </source>
</evidence>
<dbReference type="PANTHER" id="PTHR12747">
    <property type="entry name" value="ELONGATOR COMPLEX PROTEIN 1"/>
    <property type="match status" value="1"/>
</dbReference>
<dbReference type="InterPro" id="IPR056166">
    <property type="entry name" value="TPR_ELP1"/>
</dbReference>
<evidence type="ECO:0000256" key="2">
    <source>
        <dbReference type="ARBA" id="ARBA00006086"/>
    </source>
</evidence>
<dbReference type="PIRSF" id="PIRSF017233">
    <property type="entry name" value="IKAP"/>
    <property type="match status" value="1"/>
</dbReference>
<reference evidence="14" key="1">
    <citation type="submission" date="2025-08" db="UniProtKB">
        <authorList>
            <consortium name="RefSeq"/>
        </authorList>
    </citation>
    <scope>IDENTIFICATION</scope>
    <source>
        <tissue evidence="14">Liver</tissue>
    </source>
</reference>
<comment type="similarity">
    <text evidence="2 6">Belongs to the ELP1/IKA1 family.</text>
</comment>
<gene>
    <name evidence="14" type="primary">Elp1</name>
</gene>
<dbReference type="Gene3D" id="2.130.10.10">
    <property type="entry name" value="YVTN repeat-like/Quinoprotein amine dehydrogenase"/>
    <property type="match status" value="1"/>
</dbReference>
<dbReference type="Pfam" id="PF23878">
    <property type="entry name" value="TPR_ELP1"/>
    <property type="match status" value="1"/>
</dbReference>
<dbReference type="Pfam" id="PF23936">
    <property type="entry name" value="HB_ELP1"/>
    <property type="match status" value="1"/>
</dbReference>
<evidence type="ECO:0000259" key="10">
    <source>
        <dbReference type="Pfam" id="PF23878"/>
    </source>
</evidence>
<evidence type="ECO:0000313" key="13">
    <source>
        <dbReference type="Proteomes" id="UP000886700"/>
    </source>
</evidence>
<dbReference type="Pfam" id="PF23797">
    <property type="entry name" value="Beta-prop_ELP1_2nd"/>
    <property type="match status" value="1"/>
</dbReference>
<proteinExistence type="inferred from homology"/>
<evidence type="ECO:0000256" key="1">
    <source>
        <dbReference type="ARBA" id="ARBA00005043"/>
    </source>
</evidence>
<evidence type="ECO:0000259" key="11">
    <source>
        <dbReference type="Pfam" id="PF23925"/>
    </source>
</evidence>
<dbReference type="InterPro" id="IPR056167">
    <property type="entry name" value="A-sol_ELP1"/>
</dbReference>
<feature type="domain" description="ELP1 TPR" evidence="10">
    <location>
        <begin position="932"/>
        <end position="1095"/>
    </location>
</feature>
<comment type="function">
    <text evidence="6">Component of the elongator complex which is required for multiple tRNA modifications, including mcm5U (5-methoxycarbonylmethyl uridine), mcm5s2U (5-methoxycarbonylmethyl-2-thiouridine), and ncm5U (5-carbamoylmethyl uridine). The elongator complex catalyzes formation of carboxymethyluridine in the wobble base at position 34 in tRNAs.</text>
</comment>
<evidence type="ECO:0000259" key="9">
    <source>
        <dbReference type="Pfam" id="PF23797"/>
    </source>
</evidence>
<dbReference type="Pfam" id="PF23925">
    <property type="entry name" value="A-sol_ELP1"/>
    <property type="match status" value="1"/>
</dbReference>
<protein>
    <recommendedName>
        <fullName evidence="5 6">Elongator complex protein 1</fullName>
    </recommendedName>
</protein>
<evidence type="ECO:0000256" key="7">
    <source>
        <dbReference type="SAM" id="MobiDB-lite"/>
    </source>
</evidence>
<feature type="compositionally biased region" description="Basic residues" evidence="7">
    <location>
        <begin position="1190"/>
        <end position="1202"/>
    </location>
</feature>
<accession>A0ABM2WXT2</accession>
<dbReference type="PANTHER" id="PTHR12747:SF0">
    <property type="entry name" value="ELONGATOR COMPLEX PROTEIN 1"/>
    <property type="match status" value="1"/>
</dbReference>
<evidence type="ECO:0000259" key="8">
    <source>
        <dbReference type="Pfam" id="PF04762"/>
    </source>
</evidence>
<dbReference type="Pfam" id="PF04762">
    <property type="entry name" value="Beta-prop_ELP1_1st"/>
    <property type="match status" value="1"/>
</dbReference>
<name>A0ABM2WXT2_MESAU</name>
<keyword evidence="3 6" id="KW-0963">Cytoplasm</keyword>
<keyword evidence="6" id="KW-0539">Nucleus</keyword>
<dbReference type="InterPro" id="IPR015943">
    <property type="entry name" value="WD40/YVTN_repeat-like_dom_sf"/>
</dbReference>
<evidence type="ECO:0000256" key="6">
    <source>
        <dbReference type="PIRNR" id="PIRNR017233"/>
    </source>
</evidence>
<evidence type="ECO:0000256" key="3">
    <source>
        <dbReference type="ARBA" id="ARBA00022490"/>
    </source>
</evidence>
<dbReference type="InterPro" id="IPR056169">
    <property type="entry name" value="HB_ELP1"/>
</dbReference>
<feature type="region of interest" description="Disordered" evidence="7">
    <location>
        <begin position="1163"/>
        <end position="1203"/>
    </location>
</feature>
<dbReference type="SUPFAM" id="SSF69322">
    <property type="entry name" value="Tricorn protease domain 2"/>
    <property type="match status" value="1"/>
</dbReference>
<evidence type="ECO:0000259" key="12">
    <source>
        <dbReference type="Pfam" id="PF23936"/>
    </source>
</evidence>
<dbReference type="InterPro" id="IPR056165">
    <property type="entry name" value="Beta-prop_ELP1_2nd"/>
</dbReference>